<dbReference type="Proteomes" id="UP000075883">
    <property type="component" value="Unassembled WGS sequence"/>
</dbReference>
<evidence type="ECO:0000313" key="1">
    <source>
        <dbReference type="EnsemblMetazoa" id="ACUA001421-PA"/>
    </source>
</evidence>
<dbReference type="EMBL" id="AXCM01013579">
    <property type="status" value="NOT_ANNOTATED_CDS"/>
    <property type="molecule type" value="Genomic_DNA"/>
</dbReference>
<organism evidence="1 2">
    <name type="scientific">Anopheles culicifacies</name>
    <dbReference type="NCBI Taxonomy" id="139723"/>
    <lineage>
        <taxon>Eukaryota</taxon>
        <taxon>Metazoa</taxon>
        <taxon>Ecdysozoa</taxon>
        <taxon>Arthropoda</taxon>
        <taxon>Hexapoda</taxon>
        <taxon>Insecta</taxon>
        <taxon>Pterygota</taxon>
        <taxon>Neoptera</taxon>
        <taxon>Endopterygota</taxon>
        <taxon>Diptera</taxon>
        <taxon>Nematocera</taxon>
        <taxon>Culicoidea</taxon>
        <taxon>Culicidae</taxon>
        <taxon>Anophelinae</taxon>
        <taxon>Anopheles</taxon>
        <taxon>culicifacies species complex</taxon>
    </lineage>
</organism>
<dbReference type="EnsemblMetazoa" id="ACUA001421-RA">
    <property type="protein sequence ID" value="ACUA001421-PA"/>
    <property type="gene ID" value="ACUA001421"/>
</dbReference>
<accession>A0A182LTA4</accession>
<proteinExistence type="predicted"/>
<protein>
    <submittedName>
        <fullName evidence="1">Uncharacterized protein</fullName>
    </submittedName>
</protein>
<dbReference type="AlphaFoldDB" id="A0A182LTA4"/>
<reference evidence="1" key="2">
    <citation type="submission" date="2020-05" db="UniProtKB">
        <authorList>
            <consortium name="EnsemblMetazoa"/>
        </authorList>
    </citation>
    <scope>IDENTIFICATION</scope>
    <source>
        <strain evidence="1">A-37</strain>
    </source>
</reference>
<sequence length="163" mass="15739">MGGDCSFGAEFASWNGGMAELGCEDEVASSGAIGISQSSAGGVPSCTGAVLTVGPPPAVELGAVGSVSRLLPAVVVPVPGAASLLVCTVPCTADPFADIVGMVSEVVPPGMVGGVAAVAFVGELSGVGPMIMRDVSISRLGGSLGVALFAPYAEFCSSLAGFC</sequence>
<dbReference type="VEuPathDB" id="VectorBase:ACUA001421"/>
<dbReference type="EMBL" id="AXCM01013580">
    <property type="status" value="NOT_ANNOTATED_CDS"/>
    <property type="molecule type" value="Genomic_DNA"/>
</dbReference>
<reference evidence="2" key="1">
    <citation type="submission" date="2013-09" db="EMBL/GenBank/DDBJ databases">
        <title>The Genome Sequence of Anopheles culicifacies species A.</title>
        <authorList>
            <consortium name="The Broad Institute Genomics Platform"/>
            <person name="Neafsey D.E."/>
            <person name="Besansky N."/>
            <person name="Howell P."/>
            <person name="Walton C."/>
            <person name="Young S.K."/>
            <person name="Zeng Q."/>
            <person name="Gargeya S."/>
            <person name="Fitzgerald M."/>
            <person name="Haas B."/>
            <person name="Abouelleil A."/>
            <person name="Allen A.W."/>
            <person name="Alvarado L."/>
            <person name="Arachchi H.M."/>
            <person name="Berlin A.M."/>
            <person name="Chapman S.B."/>
            <person name="Gainer-Dewar J."/>
            <person name="Goldberg J."/>
            <person name="Griggs A."/>
            <person name="Gujja S."/>
            <person name="Hansen M."/>
            <person name="Howarth C."/>
            <person name="Imamovic A."/>
            <person name="Ireland A."/>
            <person name="Larimer J."/>
            <person name="McCowan C."/>
            <person name="Murphy C."/>
            <person name="Pearson M."/>
            <person name="Poon T.W."/>
            <person name="Priest M."/>
            <person name="Roberts A."/>
            <person name="Saif S."/>
            <person name="Shea T."/>
            <person name="Sisk P."/>
            <person name="Sykes S."/>
            <person name="Wortman J."/>
            <person name="Nusbaum C."/>
            <person name="Birren B."/>
        </authorList>
    </citation>
    <scope>NUCLEOTIDE SEQUENCE [LARGE SCALE GENOMIC DNA]</scope>
    <source>
        <strain evidence="2">A-37</strain>
    </source>
</reference>
<evidence type="ECO:0000313" key="2">
    <source>
        <dbReference type="Proteomes" id="UP000075883"/>
    </source>
</evidence>
<keyword evidence="2" id="KW-1185">Reference proteome</keyword>
<name>A0A182LTA4_9DIPT</name>